<feature type="compositionally biased region" description="Gly residues" evidence="1">
    <location>
        <begin position="67"/>
        <end position="76"/>
    </location>
</feature>
<protein>
    <submittedName>
        <fullName evidence="2">Uncharacterized protein</fullName>
    </submittedName>
</protein>
<keyword evidence="3" id="KW-1185">Reference proteome</keyword>
<dbReference type="EMBL" id="OZ034817">
    <property type="protein sequence ID" value="CAL1380470.1"/>
    <property type="molecule type" value="Genomic_DNA"/>
</dbReference>
<evidence type="ECO:0000256" key="1">
    <source>
        <dbReference type="SAM" id="MobiDB-lite"/>
    </source>
</evidence>
<reference evidence="2 3" key="1">
    <citation type="submission" date="2024-04" db="EMBL/GenBank/DDBJ databases">
        <authorList>
            <person name="Fracassetti M."/>
        </authorList>
    </citation>
    <scope>NUCLEOTIDE SEQUENCE [LARGE SCALE GENOMIC DNA]</scope>
</reference>
<proteinExistence type="predicted"/>
<dbReference type="AlphaFoldDB" id="A0AAV2E4J3"/>
<feature type="region of interest" description="Disordered" evidence="1">
    <location>
        <begin position="67"/>
        <end position="95"/>
    </location>
</feature>
<accession>A0AAV2E4J3</accession>
<evidence type="ECO:0000313" key="2">
    <source>
        <dbReference type="EMBL" id="CAL1380470.1"/>
    </source>
</evidence>
<name>A0AAV2E4J3_9ROSI</name>
<sequence length="112" mass="11182">MVIGPILSPTNGLKNTDCEGMVGLDDGFMVAGLNLDDNFQYLLLLGELIAVGLDVAGTGGSGGVGGGIEAGAGDGMGQESESESGGGGGECFYGGRIPRRQWRLGQVGYGGL</sequence>
<evidence type="ECO:0000313" key="3">
    <source>
        <dbReference type="Proteomes" id="UP001497516"/>
    </source>
</evidence>
<dbReference type="Proteomes" id="UP001497516">
    <property type="component" value="Chromosome 4"/>
</dbReference>
<organism evidence="2 3">
    <name type="scientific">Linum trigynum</name>
    <dbReference type="NCBI Taxonomy" id="586398"/>
    <lineage>
        <taxon>Eukaryota</taxon>
        <taxon>Viridiplantae</taxon>
        <taxon>Streptophyta</taxon>
        <taxon>Embryophyta</taxon>
        <taxon>Tracheophyta</taxon>
        <taxon>Spermatophyta</taxon>
        <taxon>Magnoliopsida</taxon>
        <taxon>eudicotyledons</taxon>
        <taxon>Gunneridae</taxon>
        <taxon>Pentapetalae</taxon>
        <taxon>rosids</taxon>
        <taxon>fabids</taxon>
        <taxon>Malpighiales</taxon>
        <taxon>Linaceae</taxon>
        <taxon>Linum</taxon>
    </lineage>
</organism>
<gene>
    <name evidence="2" type="ORF">LTRI10_LOCUS21910</name>
</gene>